<dbReference type="GO" id="GO:0008477">
    <property type="term" value="F:purine nucleosidase activity"/>
    <property type="evidence" value="ECO:0007669"/>
    <property type="project" value="TreeGrafter"/>
</dbReference>
<sequence>MDSTPIIIDCDPGSDDALAIILAIKAGMDVKAICSVTGNGRIDTTTRNACNILSLCDRSDIPVYRGSVAALNQEVPETVDAFGDDGLGGYADSIASDKTEESVPAVDFLVDYVIAHPGEVTLFAIGPCTNVALAIRRSERFAPSLKRLIIMGGAKSTGNMSPVAEYNFWADPLAAHEVLQAGIRDVTMVGLDVTNRIALDCEHREIIRMTGTPISRFVYDITREGLEDNWRTRRKAVSPLHDVLTVAYYLNPCILDVRPAYIDVVTEGIARGQSIVDLDGHWNEGRCNAKYAAAVNVQDFFDLFLSTVFGV</sequence>
<dbReference type="PANTHER" id="PTHR12304">
    <property type="entry name" value="INOSINE-URIDINE PREFERRING NUCLEOSIDE HYDROLASE"/>
    <property type="match status" value="1"/>
</dbReference>
<keyword evidence="2 4" id="KW-0326">Glycosidase</keyword>
<dbReference type="eggNOG" id="COG1957">
    <property type="taxonomic scope" value="Bacteria"/>
</dbReference>
<keyword evidence="1 4" id="KW-0378">Hydrolase</keyword>
<evidence type="ECO:0000256" key="2">
    <source>
        <dbReference type="ARBA" id="ARBA00023295"/>
    </source>
</evidence>
<evidence type="ECO:0000259" key="3">
    <source>
        <dbReference type="Pfam" id="PF01156"/>
    </source>
</evidence>
<dbReference type="Pfam" id="PF01156">
    <property type="entry name" value="IU_nuc_hydro"/>
    <property type="match status" value="1"/>
</dbReference>
<name>A0A087DGU3_9BIFI</name>
<reference evidence="4 5" key="1">
    <citation type="submission" date="2014-03" db="EMBL/GenBank/DDBJ databases">
        <title>Genomics of Bifidobacteria.</title>
        <authorList>
            <person name="Ventura M."/>
            <person name="Milani C."/>
            <person name="Lugli G.A."/>
        </authorList>
    </citation>
    <scope>NUCLEOTIDE SEQUENCE [LARGE SCALE GENOMIC DNA]</scope>
    <source>
        <strain evidence="4 5">LMG 21589</strain>
    </source>
</reference>
<dbReference type="GO" id="GO:0005829">
    <property type="term" value="C:cytosol"/>
    <property type="evidence" value="ECO:0007669"/>
    <property type="project" value="TreeGrafter"/>
</dbReference>
<dbReference type="SUPFAM" id="SSF53590">
    <property type="entry name" value="Nucleoside hydrolase"/>
    <property type="match status" value="1"/>
</dbReference>
<keyword evidence="5" id="KW-1185">Reference proteome</keyword>
<dbReference type="Gene3D" id="3.90.245.10">
    <property type="entry name" value="Ribonucleoside hydrolase-like"/>
    <property type="match status" value="1"/>
</dbReference>
<evidence type="ECO:0000256" key="1">
    <source>
        <dbReference type="ARBA" id="ARBA00022801"/>
    </source>
</evidence>
<dbReference type="STRING" id="158787.BSCA_0797"/>
<dbReference type="InterPro" id="IPR001910">
    <property type="entry name" value="Inosine/uridine_hydrolase_dom"/>
</dbReference>
<dbReference type="PANTHER" id="PTHR12304:SF4">
    <property type="entry name" value="URIDINE NUCLEOSIDASE"/>
    <property type="match status" value="1"/>
</dbReference>
<dbReference type="AlphaFoldDB" id="A0A087DGU3"/>
<dbReference type="GO" id="GO:0050263">
    <property type="term" value="F:ribosylpyrimidine nucleosidase activity"/>
    <property type="evidence" value="ECO:0007669"/>
    <property type="project" value="UniProtKB-EC"/>
</dbReference>
<dbReference type="GO" id="GO:0006152">
    <property type="term" value="P:purine nucleoside catabolic process"/>
    <property type="evidence" value="ECO:0007669"/>
    <property type="project" value="TreeGrafter"/>
</dbReference>
<comment type="caution">
    <text evidence="4">The sequence shown here is derived from an EMBL/GenBank/DDBJ whole genome shotgun (WGS) entry which is preliminary data.</text>
</comment>
<dbReference type="InterPro" id="IPR036452">
    <property type="entry name" value="Ribo_hydro-like"/>
</dbReference>
<evidence type="ECO:0000313" key="4">
    <source>
        <dbReference type="EMBL" id="KFI94743.1"/>
    </source>
</evidence>
<proteinExistence type="predicted"/>
<dbReference type="EMBL" id="JGZO01000006">
    <property type="protein sequence ID" value="KFI94743.1"/>
    <property type="molecule type" value="Genomic_DNA"/>
</dbReference>
<accession>A0A087DGU3</accession>
<dbReference type="Proteomes" id="UP000029033">
    <property type="component" value="Unassembled WGS sequence"/>
</dbReference>
<dbReference type="GeneID" id="85166406"/>
<gene>
    <name evidence="4" type="ORF">BSCA_0797</name>
</gene>
<dbReference type="OrthoDB" id="9797882at2"/>
<organism evidence="4 5">
    <name type="scientific">Bifidobacterium scardovii</name>
    <dbReference type="NCBI Taxonomy" id="158787"/>
    <lineage>
        <taxon>Bacteria</taxon>
        <taxon>Bacillati</taxon>
        <taxon>Actinomycetota</taxon>
        <taxon>Actinomycetes</taxon>
        <taxon>Bifidobacteriales</taxon>
        <taxon>Bifidobacteriaceae</taxon>
        <taxon>Bifidobacterium</taxon>
    </lineage>
</organism>
<protein>
    <submittedName>
        <fullName evidence="4">Inosine-uridine preferring nucleoside hydrolase</fullName>
        <ecNumber evidence="4">3.2.2.8</ecNumber>
    </submittedName>
</protein>
<evidence type="ECO:0000313" key="5">
    <source>
        <dbReference type="Proteomes" id="UP000029033"/>
    </source>
</evidence>
<dbReference type="InterPro" id="IPR023186">
    <property type="entry name" value="IUNH"/>
</dbReference>
<dbReference type="EC" id="3.2.2.8" evidence="4"/>
<feature type="domain" description="Inosine/uridine-preferring nucleoside hydrolase" evidence="3">
    <location>
        <begin position="6"/>
        <end position="302"/>
    </location>
</feature>
<dbReference type="RefSeq" id="WP_033517864.1">
    <property type="nucleotide sequence ID" value="NZ_CAUPKV010000021.1"/>
</dbReference>